<dbReference type="Proteomes" id="UP000177982">
    <property type="component" value="Unassembled WGS sequence"/>
</dbReference>
<protein>
    <submittedName>
        <fullName evidence="1">Uncharacterized protein</fullName>
    </submittedName>
</protein>
<comment type="caution">
    <text evidence="1">The sequence shown here is derived from an EMBL/GenBank/DDBJ whole genome shotgun (WGS) entry which is preliminary data.</text>
</comment>
<organism evidence="1 2">
    <name type="scientific">Candidatus Sungbacteria bacterium RIFCSPLOWO2_01_FULL_47_10</name>
    <dbReference type="NCBI Taxonomy" id="1802276"/>
    <lineage>
        <taxon>Bacteria</taxon>
        <taxon>Candidatus Sungiibacteriota</taxon>
    </lineage>
</organism>
<gene>
    <name evidence="1" type="ORF">A2934_04760</name>
</gene>
<sequence>MKLQLTGATTTIANLAKVTFWDGATKVGEGLFTSATNASDASTTPSFPRSYASTTLTANFLIPKDGDKIMTIKGDLAAVGTSQSGTEGSWIKVDYDGGEVAATQGVGQSSGTTINTGSASDTSSNGVRMFKTFPTVAKVALSTNSLENGQRSLLRFKVTADSHGDVGLYKFTFTIATTGVNVDSIAVYGYVDSAFSNAAYANGGLLNNTAVDLEALWADSTTNINVTFDPVGQGGTAEVIQVPAGTTRYFDVLGTVSNASAGDSISTQLQGDAAYPATAWQTFGPTAPDLLNAGTTDGVDNDTNDDFIWSPQATTTVSVSANAFTNGYGVSGLPSTNLSAEILSK</sequence>
<accession>A0A1G2L4H3</accession>
<evidence type="ECO:0000313" key="2">
    <source>
        <dbReference type="Proteomes" id="UP000177982"/>
    </source>
</evidence>
<dbReference type="EMBL" id="MHQO01000027">
    <property type="protein sequence ID" value="OHA06593.1"/>
    <property type="molecule type" value="Genomic_DNA"/>
</dbReference>
<reference evidence="1 2" key="1">
    <citation type="journal article" date="2016" name="Nat. Commun.">
        <title>Thousands of microbial genomes shed light on interconnected biogeochemical processes in an aquifer system.</title>
        <authorList>
            <person name="Anantharaman K."/>
            <person name="Brown C.T."/>
            <person name="Hug L.A."/>
            <person name="Sharon I."/>
            <person name="Castelle C.J."/>
            <person name="Probst A.J."/>
            <person name="Thomas B.C."/>
            <person name="Singh A."/>
            <person name="Wilkins M.J."/>
            <person name="Karaoz U."/>
            <person name="Brodie E.L."/>
            <person name="Williams K.H."/>
            <person name="Hubbard S.S."/>
            <person name="Banfield J.F."/>
        </authorList>
    </citation>
    <scope>NUCLEOTIDE SEQUENCE [LARGE SCALE GENOMIC DNA]</scope>
</reference>
<dbReference type="AlphaFoldDB" id="A0A1G2L4H3"/>
<proteinExistence type="predicted"/>
<name>A0A1G2L4H3_9BACT</name>
<evidence type="ECO:0000313" key="1">
    <source>
        <dbReference type="EMBL" id="OHA06593.1"/>
    </source>
</evidence>